<organism evidence="2 3">
    <name type="scientific">Treponema primitia (strain ATCC BAA-887 / DSM 12427 / ZAS-2)</name>
    <dbReference type="NCBI Taxonomy" id="545694"/>
    <lineage>
        <taxon>Bacteria</taxon>
        <taxon>Pseudomonadati</taxon>
        <taxon>Spirochaetota</taxon>
        <taxon>Spirochaetia</taxon>
        <taxon>Spirochaetales</taxon>
        <taxon>Treponemataceae</taxon>
        <taxon>Treponema</taxon>
    </lineage>
</organism>
<dbReference type="KEGG" id="tpi:TREPR_2662"/>
<gene>
    <name evidence="2" type="ordered locus">TREPR_2662</name>
</gene>
<keyword evidence="3" id="KW-1185">Reference proteome</keyword>
<sequence length="751" mass="82458">MKKTAGQFFIRVEGFNTPPFRALKKGIKPRIQLPYENNIPRPFWARLLIRGEGVKKILTPESNSLREQHTSRLAERLLIPALAIAWGLIAACTPALSAPSLTGEEESAWVRVILGDREESPGARTVVPADPLFSYTLTFTSDDYTEVKKECTDTDILVKLGKGDWELKVEGKKAGITVAESDTMHLSMLTKEAAPKTLRVVLHPLTTFTLADGSFRYDIQFDSGLTITEAGLTLSPIDSGTATAPIDLLLQGSGDISLAPGYYRLRVTARQNQQVAARGDIVHIYSDTQTAKEYTFTENDFAESVFLAGTANSAGYTPRWVYVYQGEDCTNQLADAEASGGKWELFVPSSYGKVYIKTELEKEGAIFFSKPELYPADGSSIPAGGDAHVSLAVNRYDITKNAMPYGNISMLSAAFENEQVSITVNPNNVYHLRPDSLRYTPEGAAAVVIPWTANPASFAMPARTVAMDAVFDSDIALLHVPSQGITFPTGDSDTGRNTLGYNFSLGETEVTYELWYRVRMWAKDHGYIFDNPGTVQGTDYAPGITPASLGNRRLQPITKVNWYDALVWCNAMTEWYNAETGSSFEPVYVRGNNVVRNSTVNTTTLGIKPGAKGFRLPSIVEWEFAARWQGEERDFTAAIGISSNGTQYYFTPGNYASGAMNPVTNNNETSRVAVFSGTAALTIKQRAPNQLGFYDMSGNVQEWCIETAISHWEIRGGSFEDDLSAMALGRSISYGPLRADRDTGFRVAQTE</sequence>
<reference evidence="3" key="1">
    <citation type="submission" date="2009-12" db="EMBL/GenBank/DDBJ databases">
        <title>Complete sequence of Treponema primitia strain ZAS-2.</title>
        <authorList>
            <person name="Tetu S.G."/>
            <person name="Matson E."/>
            <person name="Ren Q."/>
            <person name="Seshadri R."/>
            <person name="Elbourne L."/>
            <person name="Hassan K.A."/>
            <person name="Durkin A."/>
            <person name="Radune D."/>
            <person name="Mohamoud Y."/>
            <person name="Shay R."/>
            <person name="Jin S."/>
            <person name="Zhang X."/>
            <person name="Lucey K."/>
            <person name="Ballor N.R."/>
            <person name="Ottesen E."/>
            <person name="Rosenthal R."/>
            <person name="Allen A."/>
            <person name="Leadbetter J.R."/>
            <person name="Paulsen I.T."/>
        </authorList>
    </citation>
    <scope>NUCLEOTIDE SEQUENCE [LARGE SCALE GENOMIC DNA]</scope>
    <source>
        <strain evidence="3">ATCC BAA-887 / DSM 12427 / ZAS-2</strain>
    </source>
</reference>
<reference evidence="2 3" key="2">
    <citation type="journal article" date="2011" name="ISME J.">
        <title>RNA-seq reveals cooperative metabolic interactions between two termite-gut spirochete species in co-culture.</title>
        <authorList>
            <person name="Rosenthal A.Z."/>
            <person name="Matson E.G."/>
            <person name="Eldar A."/>
            <person name="Leadbetter J.R."/>
        </authorList>
    </citation>
    <scope>NUCLEOTIDE SEQUENCE [LARGE SCALE GENOMIC DNA]</scope>
    <source>
        <strain evidence="3">ATCC BAA-887 / DSM 12427 / ZAS-2</strain>
    </source>
</reference>
<evidence type="ECO:0000313" key="3">
    <source>
        <dbReference type="Proteomes" id="UP000009223"/>
    </source>
</evidence>
<dbReference type="SUPFAM" id="SSF56436">
    <property type="entry name" value="C-type lectin-like"/>
    <property type="match status" value="1"/>
</dbReference>
<proteinExistence type="predicted"/>
<dbReference type="InterPro" id="IPR005532">
    <property type="entry name" value="SUMF_dom"/>
</dbReference>
<dbReference type="EMBL" id="CP001843">
    <property type="protein sequence ID" value="AEF86117.1"/>
    <property type="molecule type" value="Genomic_DNA"/>
</dbReference>
<dbReference type="eggNOG" id="COG1262">
    <property type="taxonomic scope" value="Bacteria"/>
</dbReference>
<dbReference type="PANTHER" id="PTHR23150:SF19">
    <property type="entry name" value="FORMYLGLYCINE-GENERATING ENZYME"/>
    <property type="match status" value="1"/>
</dbReference>
<name>F5YR72_TREPZ</name>
<dbReference type="AlphaFoldDB" id="F5YR72"/>
<dbReference type="InterPro" id="IPR042095">
    <property type="entry name" value="SUMF_sf"/>
</dbReference>
<feature type="domain" description="Sulfatase-modifying factor enzyme-like" evidence="1">
    <location>
        <begin position="497"/>
        <end position="707"/>
    </location>
</feature>
<protein>
    <recommendedName>
        <fullName evidence="1">Sulfatase-modifying factor enzyme-like domain-containing protein</fullName>
    </recommendedName>
</protein>
<dbReference type="STRING" id="545694.TREPR_2662"/>
<dbReference type="Pfam" id="PF03781">
    <property type="entry name" value="FGE-sulfatase"/>
    <property type="match status" value="1"/>
</dbReference>
<dbReference type="Gene3D" id="3.90.1580.10">
    <property type="entry name" value="paralog of FGE (formylglycine-generating enzyme)"/>
    <property type="match status" value="1"/>
</dbReference>
<dbReference type="GO" id="GO:0120147">
    <property type="term" value="F:formylglycine-generating oxidase activity"/>
    <property type="evidence" value="ECO:0007669"/>
    <property type="project" value="TreeGrafter"/>
</dbReference>
<dbReference type="HOGENOM" id="CLU_370436_0_0_12"/>
<dbReference type="InterPro" id="IPR016187">
    <property type="entry name" value="CTDL_fold"/>
</dbReference>
<dbReference type="Proteomes" id="UP000009223">
    <property type="component" value="Chromosome"/>
</dbReference>
<evidence type="ECO:0000259" key="1">
    <source>
        <dbReference type="Pfam" id="PF03781"/>
    </source>
</evidence>
<dbReference type="InterPro" id="IPR051043">
    <property type="entry name" value="Sulfatase_Mod_Factor_Kinase"/>
</dbReference>
<evidence type="ECO:0000313" key="2">
    <source>
        <dbReference type="EMBL" id="AEF86117.1"/>
    </source>
</evidence>
<dbReference type="OrthoDB" id="9812707at2"/>
<accession>F5YR72</accession>
<dbReference type="PANTHER" id="PTHR23150">
    <property type="entry name" value="SULFATASE MODIFYING FACTOR 1, 2"/>
    <property type="match status" value="1"/>
</dbReference>